<evidence type="ECO:0000259" key="3">
    <source>
        <dbReference type="Pfam" id="PF06047"/>
    </source>
</evidence>
<dbReference type="Pfam" id="PF06047">
    <property type="entry name" value="Nkap_C"/>
    <property type="match status" value="1"/>
</dbReference>
<feature type="domain" description="NF-kappa-B-activating protein C-terminal" evidence="3">
    <location>
        <begin position="170"/>
        <end position="269"/>
    </location>
</feature>
<evidence type="ECO:0000313" key="4">
    <source>
        <dbReference type="EMBL" id="KAJ2002798.1"/>
    </source>
</evidence>
<dbReference type="InterPro" id="IPR009269">
    <property type="entry name" value="NKAP_C"/>
</dbReference>
<accession>A0A9W8BI21</accession>
<sequence>MPDPEYLAERRAQRERTQFSIWAPSPTASADEACKAEEDEIIAKLQERIDERNRGSHNDGNASDTGTHSSFSSSSDDDDMSESRSERSNKRHRRRRRHQSDYSDSGRSSDNNSDSEGSQYRSASTHARKSHRKPESKDKPKSTDQPSEHMSDEEIGPMPSTSRVPALSERMFGGALLPGEGSAMSAFVQSGERIPRRGEIGVDQDMIERLENSGYVMSGNRHRRMNAVRVRKENQVISAEEKRQMLLQNQEERVKKETMIISEFRSMLSKKQ</sequence>
<name>A0A9W8BI21_9FUNG</name>
<dbReference type="GO" id="GO:0003682">
    <property type="term" value="F:chromatin binding"/>
    <property type="evidence" value="ECO:0007669"/>
    <property type="project" value="InterPro"/>
</dbReference>
<dbReference type="GO" id="GO:0010468">
    <property type="term" value="P:regulation of gene expression"/>
    <property type="evidence" value="ECO:0007669"/>
    <property type="project" value="TreeGrafter"/>
</dbReference>
<comment type="similarity">
    <text evidence="1">Belongs to the NKAP family.</text>
</comment>
<dbReference type="GO" id="GO:0005634">
    <property type="term" value="C:nucleus"/>
    <property type="evidence" value="ECO:0007669"/>
    <property type="project" value="TreeGrafter"/>
</dbReference>
<dbReference type="InterPro" id="IPR040466">
    <property type="entry name" value="NKAP"/>
</dbReference>
<protein>
    <recommendedName>
        <fullName evidence="3">NF-kappa-B-activating protein C-terminal domain-containing protein</fullName>
    </recommendedName>
</protein>
<feature type="compositionally biased region" description="Polar residues" evidence="2">
    <location>
        <begin position="58"/>
        <end position="68"/>
    </location>
</feature>
<evidence type="ECO:0000256" key="1">
    <source>
        <dbReference type="ARBA" id="ARBA00009313"/>
    </source>
</evidence>
<evidence type="ECO:0000313" key="5">
    <source>
        <dbReference type="Proteomes" id="UP001150907"/>
    </source>
</evidence>
<dbReference type="OrthoDB" id="273141at2759"/>
<keyword evidence="5" id="KW-1185">Reference proteome</keyword>
<feature type="compositionally biased region" description="Basic residues" evidence="2">
    <location>
        <begin position="89"/>
        <end position="98"/>
    </location>
</feature>
<reference evidence="4" key="1">
    <citation type="submission" date="2022-07" db="EMBL/GenBank/DDBJ databases">
        <title>Phylogenomic reconstructions and comparative analyses of Kickxellomycotina fungi.</title>
        <authorList>
            <person name="Reynolds N.K."/>
            <person name="Stajich J.E."/>
            <person name="Barry K."/>
            <person name="Grigoriev I.V."/>
            <person name="Crous P."/>
            <person name="Smith M.E."/>
        </authorList>
    </citation>
    <scope>NUCLEOTIDE SEQUENCE</scope>
    <source>
        <strain evidence="4">IMI 214461</strain>
    </source>
</reference>
<proteinExistence type="inferred from homology"/>
<dbReference type="PANTHER" id="PTHR13087">
    <property type="entry name" value="NF-KAPPA B ACTIVATING PROTEIN"/>
    <property type="match status" value="1"/>
</dbReference>
<feature type="compositionally biased region" description="Basic and acidic residues" evidence="2">
    <location>
        <begin position="133"/>
        <end position="152"/>
    </location>
</feature>
<feature type="region of interest" description="Disordered" evidence="2">
    <location>
        <begin position="1"/>
        <end position="176"/>
    </location>
</feature>
<dbReference type="EMBL" id="JANBQF010000269">
    <property type="protein sequence ID" value="KAJ2002798.1"/>
    <property type="molecule type" value="Genomic_DNA"/>
</dbReference>
<dbReference type="AlphaFoldDB" id="A0A9W8BI21"/>
<feature type="compositionally biased region" description="Basic and acidic residues" evidence="2">
    <location>
        <begin position="7"/>
        <end position="17"/>
    </location>
</feature>
<feature type="compositionally biased region" description="Basic and acidic residues" evidence="2">
    <location>
        <begin position="32"/>
        <end position="57"/>
    </location>
</feature>
<organism evidence="4 5">
    <name type="scientific">Coemansia thaxteri</name>
    <dbReference type="NCBI Taxonomy" id="2663907"/>
    <lineage>
        <taxon>Eukaryota</taxon>
        <taxon>Fungi</taxon>
        <taxon>Fungi incertae sedis</taxon>
        <taxon>Zoopagomycota</taxon>
        <taxon>Kickxellomycotina</taxon>
        <taxon>Kickxellomycetes</taxon>
        <taxon>Kickxellales</taxon>
        <taxon>Kickxellaceae</taxon>
        <taxon>Coemansia</taxon>
    </lineage>
</organism>
<dbReference type="Proteomes" id="UP001150907">
    <property type="component" value="Unassembled WGS sequence"/>
</dbReference>
<gene>
    <name evidence="4" type="ORF">H4R26_003418</name>
</gene>
<dbReference type="PANTHER" id="PTHR13087:SF0">
    <property type="entry name" value="NFKB ACTIVATING PROTEIN LIKE"/>
    <property type="match status" value="1"/>
</dbReference>
<evidence type="ECO:0000256" key="2">
    <source>
        <dbReference type="SAM" id="MobiDB-lite"/>
    </source>
</evidence>
<comment type="caution">
    <text evidence="4">The sequence shown here is derived from an EMBL/GenBank/DDBJ whole genome shotgun (WGS) entry which is preliminary data.</text>
</comment>
<feature type="compositionally biased region" description="Low complexity" evidence="2">
    <location>
        <begin position="102"/>
        <end position="118"/>
    </location>
</feature>